<evidence type="ECO:0000256" key="3">
    <source>
        <dbReference type="ARBA" id="ARBA00022927"/>
    </source>
</evidence>
<proteinExistence type="inferred from homology"/>
<gene>
    <name evidence="14" type="ORF">FA10DRAFT_263772</name>
</gene>
<dbReference type="GO" id="GO:0016560">
    <property type="term" value="P:protein import into peroxisome matrix, docking"/>
    <property type="evidence" value="ECO:0007669"/>
    <property type="project" value="UniProtKB-UniRule"/>
</dbReference>
<dbReference type="Gene3D" id="1.10.10.10">
    <property type="entry name" value="Winged helix-like DNA-binding domain superfamily/Winged helix DNA-binding domain"/>
    <property type="match status" value="1"/>
</dbReference>
<evidence type="ECO:0000256" key="5">
    <source>
        <dbReference type="ARBA" id="ARBA00023136"/>
    </source>
</evidence>
<feature type="compositionally biased region" description="Polar residues" evidence="12">
    <location>
        <begin position="319"/>
        <end position="329"/>
    </location>
</feature>
<feature type="coiled-coil region" evidence="11">
    <location>
        <begin position="148"/>
        <end position="200"/>
    </location>
</feature>
<dbReference type="Proteomes" id="UP000245768">
    <property type="component" value="Unassembled WGS sequence"/>
</dbReference>
<evidence type="ECO:0000256" key="1">
    <source>
        <dbReference type="ARBA" id="ARBA00005443"/>
    </source>
</evidence>
<dbReference type="OrthoDB" id="5549158at2759"/>
<name>A0A316YUE9_9BASI</name>
<dbReference type="GO" id="GO:0005102">
    <property type="term" value="F:signaling receptor binding"/>
    <property type="evidence" value="ECO:0007669"/>
    <property type="project" value="TreeGrafter"/>
</dbReference>
<dbReference type="GO" id="GO:0005778">
    <property type="term" value="C:peroxisomal membrane"/>
    <property type="evidence" value="ECO:0007669"/>
    <property type="project" value="UniProtKB-SubCell"/>
</dbReference>
<evidence type="ECO:0000256" key="7">
    <source>
        <dbReference type="ARBA" id="ARBA00029502"/>
    </source>
</evidence>
<reference evidence="14 15" key="1">
    <citation type="journal article" date="2018" name="Mol. Biol. Evol.">
        <title>Broad Genomic Sampling Reveals a Smut Pathogenic Ancestry of the Fungal Clade Ustilaginomycotina.</title>
        <authorList>
            <person name="Kijpornyongpan T."/>
            <person name="Mondo S.J."/>
            <person name="Barry K."/>
            <person name="Sandor L."/>
            <person name="Lee J."/>
            <person name="Lipzen A."/>
            <person name="Pangilinan J."/>
            <person name="LaButti K."/>
            <person name="Hainaut M."/>
            <person name="Henrissat B."/>
            <person name="Grigoriev I.V."/>
            <person name="Spatafora J.W."/>
            <person name="Aime M.C."/>
        </authorList>
    </citation>
    <scope>NUCLEOTIDE SEQUENCE [LARGE SCALE GENOMIC DNA]</scope>
    <source>
        <strain evidence="14 15">MCA 4198</strain>
    </source>
</reference>
<keyword evidence="4" id="KW-0811">Translocation</keyword>
<evidence type="ECO:0000313" key="15">
    <source>
        <dbReference type="Proteomes" id="UP000245768"/>
    </source>
</evidence>
<sequence length="370" mass="38797">MSSGEANPRHVRPEMVSSAVSFLSDPKVHSSTVSQRISFLESKGLSPDEIDEALRQTGTSGAITAGAAAPHSGPSHSVYPQQPQQPYAPVYYGAQHQHPPQQHDRDWRDWFIMAVVSGTVGYGIIQLARKYLMPHLQPPNQTILESDRDELTAKYDEVAAQLAALDGETKAVKAGLEQQREAVERGIKDVEEAVKVMRDNDKRRNDDMDAVKSEVDSMKDQLPMMFEKTREAQAASLADLQNELKSLKALLNSSRGAAGSSRPMYGIGAGAGAGAGGAASPGAYAGSSSTPTHEQGRASPSLGGKPSIPAWQLAPDAAGTSSPSPSNEGSLGAAPNADEPKGTSTADAGAEHAKDASSSTPAAEGYSVPT</sequence>
<feature type="region of interest" description="Disordered" evidence="12">
    <location>
        <begin position="272"/>
        <end position="370"/>
    </location>
</feature>
<keyword evidence="11" id="KW-0175">Coiled coil</keyword>
<feature type="compositionally biased region" description="Low complexity" evidence="12">
    <location>
        <begin position="280"/>
        <end position="289"/>
    </location>
</feature>
<accession>A0A316YUE9</accession>
<evidence type="ECO:0000259" key="13">
    <source>
        <dbReference type="Pfam" id="PF04695"/>
    </source>
</evidence>
<dbReference type="EMBL" id="KZ819634">
    <property type="protein sequence ID" value="PWN93067.1"/>
    <property type="molecule type" value="Genomic_DNA"/>
</dbReference>
<dbReference type="AlphaFoldDB" id="A0A316YUE9"/>
<dbReference type="InterPro" id="IPR036388">
    <property type="entry name" value="WH-like_DNA-bd_sf"/>
</dbReference>
<dbReference type="GO" id="GO:1990429">
    <property type="term" value="C:peroxisomal importomer complex"/>
    <property type="evidence" value="ECO:0007669"/>
    <property type="project" value="TreeGrafter"/>
</dbReference>
<dbReference type="Pfam" id="PF04695">
    <property type="entry name" value="Pex14_N"/>
    <property type="match status" value="1"/>
</dbReference>
<evidence type="ECO:0000256" key="2">
    <source>
        <dbReference type="ARBA" id="ARBA00022448"/>
    </source>
</evidence>
<dbReference type="RefSeq" id="XP_025380265.1">
    <property type="nucleotide sequence ID" value="XM_025520364.1"/>
</dbReference>
<comment type="subcellular location">
    <subcellularLocation>
        <location evidence="9 10">Peroxisome membrane</location>
    </subcellularLocation>
</comment>
<protein>
    <recommendedName>
        <fullName evidence="7 10">Peroxisomal membrane protein PEX14</fullName>
    </recommendedName>
    <alternativeName>
        <fullName evidence="8 10">Peroxin-14</fullName>
    </alternativeName>
</protein>
<evidence type="ECO:0000256" key="8">
    <source>
        <dbReference type="ARBA" id="ARBA00029691"/>
    </source>
</evidence>
<keyword evidence="5 10" id="KW-0472">Membrane</keyword>
<comment type="similarity">
    <text evidence="1 10">Belongs to the peroxin-14 family.</text>
</comment>
<evidence type="ECO:0000256" key="11">
    <source>
        <dbReference type="SAM" id="Coils"/>
    </source>
</evidence>
<dbReference type="STRING" id="215250.A0A316YUE9"/>
<feature type="coiled-coil region" evidence="11">
    <location>
        <begin position="230"/>
        <end position="257"/>
    </location>
</feature>
<keyword evidence="3 10" id="KW-0653">Protein transport</keyword>
<evidence type="ECO:0000313" key="14">
    <source>
        <dbReference type="EMBL" id="PWN93067.1"/>
    </source>
</evidence>
<dbReference type="PANTHER" id="PTHR23058">
    <property type="entry name" value="PEROXISOMAL MEMBRANE PROTEIN PEX14"/>
    <property type="match status" value="1"/>
</dbReference>
<dbReference type="FunCoup" id="A0A316YUE9">
    <property type="interactions" value="16"/>
</dbReference>
<evidence type="ECO:0000256" key="9">
    <source>
        <dbReference type="ARBA" id="ARBA00046271"/>
    </source>
</evidence>
<evidence type="ECO:0000256" key="10">
    <source>
        <dbReference type="RuleBase" id="RU367032"/>
    </source>
</evidence>
<dbReference type="InterPro" id="IPR006785">
    <property type="entry name" value="Pex14_N"/>
</dbReference>
<evidence type="ECO:0000256" key="4">
    <source>
        <dbReference type="ARBA" id="ARBA00023010"/>
    </source>
</evidence>
<dbReference type="InParanoid" id="A0A316YUE9"/>
<evidence type="ECO:0000256" key="12">
    <source>
        <dbReference type="SAM" id="MobiDB-lite"/>
    </source>
</evidence>
<keyword evidence="2 10" id="KW-0813">Transport</keyword>
<keyword evidence="15" id="KW-1185">Reference proteome</keyword>
<evidence type="ECO:0000256" key="6">
    <source>
        <dbReference type="ARBA" id="ARBA00023140"/>
    </source>
</evidence>
<comment type="function">
    <text evidence="10">Component of the PEX13-PEX14 docking complex, a translocon channel that specifically mediates the import of peroxisomal cargo proteins bound to PEX5 receptor. The PEX13-PEX14 docking complex forms a large import pore which can be opened to a diameter of about 9 nm. Mechanistically, PEX5 receptor along with cargo proteins associates with the PEX14 subunit of the PEX13-PEX14 docking complex in the cytosol, leading to the insertion of the receptor into the organelle membrane with the concomitant translocation of the cargo into the peroxisome matrix.</text>
</comment>
<dbReference type="InterPro" id="IPR025655">
    <property type="entry name" value="PEX14"/>
</dbReference>
<feature type="domain" description="Peroxisome membrane anchor protein Pex14p N-terminal" evidence="13">
    <location>
        <begin position="12"/>
        <end position="55"/>
    </location>
</feature>
<keyword evidence="6 10" id="KW-0576">Peroxisome</keyword>
<organism evidence="14 15">
    <name type="scientific">Acaromyces ingoldii</name>
    <dbReference type="NCBI Taxonomy" id="215250"/>
    <lineage>
        <taxon>Eukaryota</taxon>
        <taxon>Fungi</taxon>
        <taxon>Dikarya</taxon>
        <taxon>Basidiomycota</taxon>
        <taxon>Ustilaginomycotina</taxon>
        <taxon>Exobasidiomycetes</taxon>
        <taxon>Exobasidiales</taxon>
        <taxon>Cryptobasidiaceae</taxon>
        <taxon>Acaromyces</taxon>
    </lineage>
</organism>
<dbReference type="GeneID" id="37042280"/>
<dbReference type="PANTHER" id="PTHR23058:SF0">
    <property type="entry name" value="PEROXISOMAL MEMBRANE PROTEIN PEX14"/>
    <property type="match status" value="1"/>
</dbReference>